<protein>
    <submittedName>
        <fullName evidence="2">Uncharacterized protein</fullName>
    </submittedName>
</protein>
<accession>A0AAD6XEI1</accession>
<sequence length="122" mass="13152">MPKSKMSAKKRPTAHYNSTWAQRQLAATIAQDHHIFSLAIAFGISEAEVVADREAWLRAPNWEPSRCGWEAMPTAYGCGNRTVQCGNLGTGSGWGPTPDRSTTDHTWGTGNGWGTATDGTTS</sequence>
<keyword evidence="3" id="KW-1185">Reference proteome</keyword>
<feature type="compositionally biased region" description="Low complexity" evidence="1">
    <location>
        <begin position="104"/>
        <end position="122"/>
    </location>
</feature>
<dbReference type="EMBL" id="JARJCM010000013">
    <property type="protein sequence ID" value="KAJ7042324.1"/>
    <property type="molecule type" value="Genomic_DNA"/>
</dbReference>
<gene>
    <name evidence="2" type="ORF">C8F04DRAFT_1252297</name>
</gene>
<dbReference type="AlphaFoldDB" id="A0AAD6XEI1"/>
<feature type="region of interest" description="Disordered" evidence="1">
    <location>
        <begin position="89"/>
        <end position="122"/>
    </location>
</feature>
<comment type="caution">
    <text evidence="2">The sequence shown here is derived from an EMBL/GenBank/DDBJ whole genome shotgun (WGS) entry which is preliminary data.</text>
</comment>
<organism evidence="2 3">
    <name type="scientific">Mycena alexandri</name>
    <dbReference type="NCBI Taxonomy" id="1745969"/>
    <lineage>
        <taxon>Eukaryota</taxon>
        <taxon>Fungi</taxon>
        <taxon>Dikarya</taxon>
        <taxon>Basidiomycota</taxon>
        <taxon>Agaricomycotina</taxon>
        <taxon>Agaricomycetes</taxon>
        <taxon>Agaricomycetidae</taxon>
        <taxon>Agaricales</taxon>
        <taxon>Marasmiineae</taxon>
        <taxon>Mycenaceae</taxon>
        <taxon>Mycena</taxon>
    </lineage>
</organism>
<reference evidence="2" key="1">
    <citation type="submission" date="2023-03" db="EMBL/GenBank/DDBJ databases">
        <title>Massive genome expansion in bonnet fungi (Mycena s.s.) driven by repeated elements and novel gene families across ecological guilds.</title>
        <authorList>
            <consortium name="Lawrence Berkeley National Laboratory"/>
            <person name="Harder C.B."/>
            <person name="Miyauchi S."/>
            <person name="Viragh M."/>
            <person name="Kuo A."/>
            <person name="Thoen E."/>
            <person name="Andreopoulos B."/>
            <person name="Lu D."/>
            <person name="Skrede I."/>
            <person name="Drula E."/>
            <person name="Henrissat B."/>
            <person name="Morin E."/>
            <person name="Kohler A."/>
            <person name="Barry K."/>
            <person name="LaButti K."/>
            <person name="Morin E."/>
            <person name="Salamov A."/>
            <person name="Lipzen A."/>
            <person name="Mereny Z."/>
            <person name="Hegedus B."/>
            <person name="Baldrian P."/>
            <person name="Stursova M."/>
            <person name="Weitz H."/>
            <person name="Taylor A."/>
            <person name="Grigoriev I.V."/>
            <person name="Nagy L.G."/>
            <person name="Martin F."/>
            <person name="Kauserud H."/>
        </authorList>
    </citation>
    <scope>NUCLEOTIDE SEQUENCE</scope>
    <source>
        <strain evidence="2">CBHHK200</strain>
    </source>
</reference>
<name>A0AAD6XEI1_9AGAR</name>
<evidence type="ECO:0000313" key="2">
    <source>
        <dbReference type="EMBL" id="KAJ7042324.1"/>
    </source>
</evidence>
<evidence type="ECO:0000313" key="3">
    <source>
        <dbReference type="Proteomes" id="UP001218188"/>
    </source>
</evidence>
<proteinExistence type="predicted"/>
<dbReference type="Proteomes" id="UP001218188">
    <property type="component" value="Unassembled WGS sequence"/>
</dbReference>
<evidence type="ECO:0000256" key="1">
    <source>
        <dbReference type="SAM" id="MobiDB-lite"/>
    </source>
</evidence>